<evidence type="ECO:0000313" key="3">
    <source>
        <dbReference type="Proteomes" id="UP000199413"/>
    </source>
</evidence>
<dbReference type="InterPro" id="IPR011330">
    <property type="entry name" value="Glyco_hydro/deAcase_b/a-brl"/>
</dbReference>
<feature type="domain" description="NodB homology" evidence="1">
    <location>
        <begin position="36"/>
        <end position="228"/>
    </location>
</feature>
<dbReference type="GO" id="GO:0005975">
    <property type="term" value="P:carbohydrate metabolic process"/>
    <property type="evidence" value="ECO:0007669"/>
    <property type="project" value="InterPro"/>
</dbReference>
<evidence type="ECO:0000313" key="2">
    <source>
        <dbReference type="EMBL" id="SCL23135.1"/>
    </source>
</evidence>
<dbReference type="CDD" id="cd10917">
    <property type="entry name" value="CE4_NodB_like_6s_7s"/>
    <property type="match status" value="1"/>
</dbReference>
<dbReference type="Proteomes" id="UP000199413">
    <property type="component" value="Unassembled WGS sequence"/>
</dbReference>
<dbReference type="EMBL" id="FMHV01000002">
    <property type="protein sequence ID" value="SCL23135.1"/>
    <property type="molecule type" value="Genomic_DNA"/>
</dbReference>
<reference evidence="3" key="1">
    <citation type="submission" date="2016-06" db="EMBL/GenBank/DDBJ databases">
        <authorList>
            <person name="Varghese N."/>
            <person name="Submissions Spin"/>
        </authorList>
    </citation>
    <scope>NUCLEOTIDE SEQUENCE [LARGE SCALE GENOMIC DNA]</scope>
    <source>
        <strain evidence="3">DSM 45431</strain>
    </source>
</reference>
<dbReference type="InterPro" id="IPR050248">
    <property type="entry name" value="Polysacc_deacetylase_ArnD"/>
</dbReference>
<name>A0A1C6S149_9ACTN</name>
<sequence>MERIPRFPAPPPPTKLVLPRTPDSAAFQFEIPTTDKVAFLTIDDGTVPHPWALPLLQAANVPVTLFLTTNTIRDHIEYFRALQQAGAVIESHTVSHPQLTTLGYERQKYELCHAADQLGEWYGQRPTLFRPPYGEKNADTLRAAWSCGLLAGFNWRESARNRGVAYQRPDHRVHAGDIILMHFRATFPDDFVAALRAIKAAGLTPAALGDYAHVTPIRTPDAVPRNPL</sequence>
<gene>
    <name evidence="2" type="ORF">GA0070624_2679</name>
</gene>
<dbReference type="AlphaFoldDB" id="A0A1C6S149"/>
<evidence type="ECO:0000259" key="1">
    <source>
        <dbReference type="PROSITE" id="PS51677"/>
    </source>
</evidence>
<organism evidence="2 3">
    <name type="scientific">Micromonospora rhizosphaerae</name>
    <dbReference type="NCBI Taxonomy" id="568872"/>
    <lineage>
        <taxon>Bacteria</taxon>
        <taxon>Bacillati</taxon>
        <taxon>Actinomycetota</taxon>
        <taxon>Actinomycetes</taxon>
        <taxon>Micromonosporales</taxon>
        <taxon>Micromonosporaceae</taxon>
        <taxon>Micromonospora</taxon>
    </lineage>
</organism>
<proteinExistence type="predicted"/>
<dbReference type="SUPFAM" id="SSF88713">
    <property type="entry name" value="Glycoside hydrolase/deacetylase"/>
    <property type="match status" value="1"/>
</dbReference>
<accession>A0A1C6S149</accession>
<protein>
    <submittedName>
        <fullName evidence="2">Peptidoglycan/xylan/chitin deacetylase, PgdA/CDA1 family</fullName>
    </submittedName>
</protein>
<dbReference type="PANTHER" id="PTHR10587">
    <property type="entry name" value="GLYCOSYL TRANSFERASE-RELATED"/>
    <property type="match status" value="1"/>
</dbReference>
<dbReference type="PANTHER" id="PTHR10587:SF134">
    <property type="entry name" value="SECRETED PROTEIN"/>
    <property type="match status" value="1"/>
</dbReference>
<dbReference type="PROSITE" id="PS51677">
    <property type="entry name" value="NODB"/>
    <property type="match status" value="1"/>
</dbReference>
<keyword evidence="3" id="KW-1185">Reference proteome</keyword>
<dbReference type="GO" id="GO:0016810">
    <property type="term" value="F:hydrolase activity, acting on carbon-nitrogen (but not peptide) bonds"/>
    <property type="evidence" value="ECO:0007669"/>
    <property type="project" value="InterPro"/>
</dbReference>
<dbReference type="Pfam" id="PF01522">
    <property type="entry name" value="Polysacc_deac_1"/>
    <property type="match status" value="1"/>
</dbReference>
<dbReference type="Gene3D" id="3.20.20.370">
    <property type="entry name" value="Glycoside hydrolase/deacetylase"/>
    <property type="match status" value="1"/>
</dbReference>
<dbReference type="STRING" id="568872.GA0070624_2679"/>
<dbReference type="InterPro" id="IPR002509">
    <property type="entry name" value="NODB_dom"/>
</dbReference>